<dbReference type="Proteomes" id="UP000023152">
    <property type="component" value="Unassembled WGS sequence"/>
</dbReference>
<comment type="caution">
    <text evidence="1">The sequence shown here is derived from an EMBL/GenBank/DDBJ whole genome shotgun (WGS) entry which is preliminary data.</text>
</comment>
<protein>
    <submittedName>
        <fullName evidence="1">Uncharacterized protein</fullName>
    </submittedName>
</protein>
<sequence>MDSSLVYENVLIALKVLIVVSVVLSAKYVTKDSSNENVQIYLNNHDYMGTTTISLNTFVSYSLSQTWKSKMWKYIQCPQFCNNVRRLSLVQFKNSRIRIFKSTLMIDPMQSNENVYIKTLTMNIFTSTLSMSPTSYALIFKLKYR</sequence>
<keyword evidence="2" id="KW-1185">Reference proteome</keyword>
<organism evidence="1 2">
    <name type="scientific">Reticulomyxa filosa</name>
    <dbReference type="NCBI Taxonomy" id="46433"/>
    <lineage>
        <taxon>Eukaryota</taxon>
        <taxon>Sar</taxon>
        <taxon>Rhizaria</taxon>
        <taxon>Retaria</taxon>
        <taxon>Foraminifera</taxon>
        <taxon>Monothalamids</taxon>
        <taxon>Reticulomyxidae</taxon>
        <taxon>Reticulomyxa</taxon>
    </lineage>
</organism>
<reference evidence="1 2" key="1">
    <citation type="journal article" date="2013" name="Curr. Biol.">
        <title>The Genome of the Foraminiferan Reticulomyxa filosa.</title>
        <authorList>
            <person name="Glockner G."/>
            <person name="Hulsmann N."/>
            <person name="Schleicher M."/>
            <person name="Noegel A.A."/>
            <person name="Eichinger L."/>
            <person name="Gallinger C."/>
            <person name="Pawlowski J."/>
            <person name="Sierra R."/>
            <person name="Euteneuer U."/>
            <person name="Pillet L."/>
            <person name="Moustafa A."/>
            <person name="Platzer M."/>
            <person name="Groth M."/>
            <person name="Szafranski K."/>
            <person name="Schliwa M."/>
        </authorList>
    </citation>
    <scope>NUCLEOTIDE SEQUENCE [LARGE SCALE GENOMIC DNA]</scope>
</reference>
<gene>
    <name evidence="1" type="ORF">RFI_36028</name>
</gene>
<accession>X6LJW3</accession>
<proteinExistence type="predicted"/>
<dbReference type="AlphaFoldDB" id="X6LJW3"/>
<evidence type="ECO:0000313" key="1">
    <source>
        <dbReference type="EMBL" id="ETO01412.1"/>
    </source>
</evidence>
<dbReference type="EMBL" id="ASPP01038372">
    <property type="protein sequence ID" value="ETO01412.1"/>
    <property type="molecule type" value="Genomic_DNA"/>
</dbReference>
<evidence type="ECO:0000313" key="2">
    <source>
        <dbReference type="Proteomes" id="UP000023152"/>
    </source>
</evidence>
<name>X6LJW3_RETFI</name>